<evidence type="ECO:0008006" key="4">
    <source>
        <dbReference type="Google" id="ProtNLM"/>
    </source>
</evidence>
<dbReference type="Proteomes" id="UP000777661">
    <property type="component" value="Unassembled WGS sequence"/>
</dbReference>
<sequence length="190" mass="20079">MNRTFAILLSVYWTVNFGLAAWSAALAEGIMMPAGAPGADSVWQAAQFFGHLGVVLGNALVAALFAWTLLVSLLEEGDRRETANLAGLACAAALVMLLVDVLYAGLAAKAATVAPSAAITMKFLAVLATHLVLRRVEVGAESEETVPAMRTASRVSTLRIIDAAHDTMADRVARRQRLRFAPPANDHGNP</sequence>
<evidence type="ECO:0000256" key="1">
    <source>
        <dbReference type="SAM" id="Phobius"/>
    </source>
</evidence>
<feature type="transmembrane region" description="Helical" evidence="1">
    <location>
        <begin position="85"/>
        <end position="106"/>
    </location>
</feature>
<gene>
    <name evidence="2" type="ORF">KVG22_01210</name>
</gene>
<proteinExistence type="predicted"/>
<protein>
    <recommendedName>
        <fullName evidence="4">DUF4149 domain-containing protein</fullName>
    </recommendedName>
</protein>
<name>A0ABS7R2L6_9HYPH</name>
<keyword evidence="1" id="KW-0812">Transmembrane</keyword>
<keyword evidence="3" id="KW-1185">Reference proteome</keyword>
<feature type="transmembrane region" description="Helical" evidence="1">
    <location>
        <begin position="112"/>
        <end position="133"/>
    </location>
</feature>
<keyword evidence="1" id="KW-1133">Transmembrane helix</keyword>
<evidence type="ECO:0000313" key="2">
    <source>
        <dbReference type="EMBL" id="MBY8915192.1"/>
    </source>
</evidence>
<dbReference type="EMBL" id="JAHSQO010000001">
    <property type="protein sequence ID" value="MBY8915192.1"/>
    <property type="molecule type" value="Genomic_DNA"/>
</dbReference>
<evidence type="ECO:0000313" key="3">
    <source>
        <dbReference type="Proteomes" id="UP000777661"/>
    </source>
</evidence>
<comment type="caution">
    <text evidence="2">The sequence shown here is derived from an EMBL/GenBank/DDBJ whole genome shotgun (WGS) entry which is preliminary data.</text>
</comment>
<organism evidence="2 3">
    <name type="scientific">Nitratireductor rhodophyticola</name>
    <dbReference type="NCBI Taxonomy" id="2854036"/>
    <lineage>
        <taxon>Bacteria</taxon>
        <taxon>Pseudomonadati</taxon>
        <taxon>Pseudomonadota</taxon>
        <taxon>Alphaproteobacteria</taxon>
        <taxon>Hyphomicrobiales</taxon>
        <taxon>Phyllobacteriaceae</taxon>
        <taxon>Nitratireductor</taxon>
    </lineage>
</organism>
<accession>A0ABS7R2L6</accession>
<feature type="transmembrane region" description="Helical" evidence="1">
    <location>
        <begin position="51"/>
        <end position="73"/>
    </location>
</feature>
<reference evidence="2 3" key="1">
    <citation type="submission" date="2021-06" db="EMBL/GenBank/DDBJ databases">
        <title>Nitratireductor porphyridii sp. nov., isolated from a small marine red alga, Porphyridium purpureum in South Korea.</title>
        <authorList>
            <person name="Kim K.H."/>
            <person name="Kristyanto S."/>
            <person name="Jeon C.O."/>
        </authorList>
    </citation>
    <scope>NUCLEOTIDE SEQUENCE [LARGE SCALE GENOMIC DNA]</scope>
    <source>
        <strain evidence="2 3">R6</strain>
    </source>
</reference>
<dbReference type="RefSeq" id="WP_223004125.1">
    <property type="nucleotide sequence ID" value="NZ_JAHSQO010000001.1"/>
</dbReference>
<keyword evidence="1" id="KW-0472">Membrane</keyword>